<evidence type="ECO:0000313" key="4">
    <source>
        <dbReference type="Proteomes" id="UP000187203"/>
    </source>
</evidence>
<evidence type="ECO:0000256" key="1">
    <source>
        <dbReference type="SAM" id="MobiDB-lite"/>
    </source>
</evidence>
<feature type="compositionally biased region" description="Polar residues" evidence="1">
    <location>
        <begin position="303"/>
        <end position="315"/>
    </location>
</feature>
<feature type="domain" description="C2H2-type" evidence="2">
    <location>
        <begin position="107"/>
        <end position="129"/>
    </location>
</feature>
<comment type="caution">
    <text evidence="3">The sequence shown here is derived from an EMBL/GenBank/DDBJ whole genome shotgun (WGS) entry which is preliminary data.</text>
</comment>
<dbReference type="EMBL" id="AWUE01020627">
    <property type="protein sequence ID" value="OMO67368.1"/>
    <property type="molecule type" value="Genomic_DNA"/>
</dbReference>
<name>A0A1R3HAJ9_9ROSI</name>
<dbReference type="AlphaFoldDB" id="A0A1R3HAJ9"/>
<protein>
    <recommendedName>
        <fullName evidence="2">C2H2-type domain-containing protein</fullName>
    </recommendedName>
</protein>
<dbReference type="InterPro" id="IPR013087">
    <property type="entry name" value="Znf_C2H2_type"/>
</dbReference>
<proteinExistence type="predicted"/>
<evidence type="ECO:0000313" key="3">
    <source>
        <dbReference type="EMBL" id="OMO67368.1"/>
    </source>
</evidence>
<reference evidence="4" key="1">
    <citation type="submission" date="2013-09" db="EMBL/GenBank/DDBJ databases">
        <title>Corchorus olitorius genome sequencing.</title>
        <authorList>
            <person name="Alam M."/>
            <person name="Haque M.S."/>
            <person name="Islam M.S."/>
            <person name="Emdad E.M."/>
            <person name="Islam M.M."/>
            <person name="Ahmed B."/>
            <person name="Halim A."/>
            <person name="Hossen Q.M.M."/>
            <person name="Hossain M.Z."/>
            <person name="Ahmed R."/>
            <person name="Khan M.M."/>
            <person name="Islam R."/>
            <person name="Rashid M.M."/>
            <person name="Khan S.A."/>
            <person name="Rahman M.S."/>
            <person name="Alam M."/>
            <person name="Yahiya A.S."/>
            <person name="Khan M.S."/>
            <person name="Azam M.S."/>
            <person name="Haque T."/>
            <person name="Lashkar M.Z.H."/>
            <person name="Akhand A.I."/>
            <person name="Morshed G."/>
            <person name="Roy S."/>
            <person name="Uddin K.S."/>
            <person name="Rabeya T."/>
            <person name="Hossain A.S."/>
            <person name="Chowdhury A."/>
            <person name="Snigdha A.R."/>
            <person name="Mortoza M.S."/>
            <person name="Matin S.A."/>
            <person name="Hoque S.M.E."/>
            <person name="Islam M.K."/>
            <person name="Roy D.K."/>
            <person name="Haider R."/>
            <person name="Moosa M.M."/>
            <person name="Elias S.M."/>
            <person name="Hasan A.M."/>
            <person name="Jahan S."/>
            <person name="Shafiuddin M."/>
            <person name="Mahmood N."/>
            <person name="Shommy N.S."/>
        </authorList>
    </citation>
    <scope>NUCLEOTIDE SEQUENCE [LARGE SCALE GENOMIC DNA]</scope>
    <source>
        <strain evidence="4">cv. O-4</strain>
    </source>
</reference>
<dbReference type="PANTHER" id="PTHR35497:SF1">
    <property type="entry name" value="ACYL-UDP-N-ACETYLGLUCOSAMINE O-ACYLTRANSFERASE"/>
    <property type="match status" value="1"/>
</dbReference>
<keyword evidence="4" id="KW-1185">Reference proteome</keyword>
<feature type="compositionally biased region" description="Polar residues" evidence="1">
    <location>
        <begin position="329"/>
        <end position="338"/>
    </location>
</feature>
<dbReference type="STRING" id="93759.A0A1R3HAJ9"/>
<organism evidence="3 4">
    <name type="scientific">Corchorus olitorius</name>
    <dbReference type="NCBI Taxonomy" id="93759"/>
    <lineage>
        <taxon>Eukaryota</taxon>
        <taxon>Viridiplantae</taxon>
        <taxon>Streptophyta</taxon>
        <taxon>Embryophyta</taxon>
        <taxon>Tracheophyta</taxon>
        <taxon>Spermatophyta</taxon>
        <taxon>Magnoliopsida</taxon>
        <taxon>eudicotyledons</taxon>
        <taxon>Gunneridae</taxon>
        <taxon>Pentapetalae</taxon>
        <taxon>rosids</taxon>
        <taxon>malvids</taxon>
        <taxon>Malvales</taxon>
        <taxon>Malvaceae</taxon>
        <taxon>Grewioideae</taxon>
        <taxon>Apeibeae</taxon>
        <taxon>Corchorus</taxon>
    </lineage>
</organism>
<gene>
    <name evidence="3" type="ORF">COLO4_30176</name>
</gene>
<feature type="compositionally biased region" description="Low complexity" evidence="1">
    <location>
        <begin position="342"/>
        <end position="353"/>
    </location>
</feature>
<dbReference type="Proteomes" id="UP000187203">
    <property type="component" value="Unassembled WGS sequence"/>
</dbReference>
<dbReference type="PROSITE" id="PS00028">
    <property type="entry name" value="ZINC_FINGER_C2H2_1"/>
    <property type="match status" value="1"/>
</dbReference>
<dbReference type="PANTHER" id="PTHR35497">
    <property type="entry name" value="ACYL-UDP-N-ACETYLGLUCOSAMINE O-ACYLTRANSFERASE"/>
    <property type="match status" value="1"/>
</dbReference>
<dbReference type="OrthoDB" id="1876367at2759"/>
<evidence type="ECO:0000259" key="2">
    <source>
        <dbReference type="PROSITE" id="PS00028"/>
    </source>
</evidence>
<feature type="region of interest" description="Disordered" evidence="1">
    <location>
        <begin position="303"/>
        <end position="353"/>
    </location>
</feature>
<accession>A0A1R3HAJ9</accession>
<sequence length="577" mass="64951">MEMAMEDSRSTSSHLIHSMAFEAISAAVRTRRFTKRFHVELLELLKLSSVEDVQESWKFEGRELGLPRTSACSLKEQLARTTLNNVRSQGHTYIELREDGKRFIFFCTLCLAPCYSDSVLLDHLKGSLHSARLAAAKATLLRSNPWPFNDGVLFFGNSNEKEKQLAVVNGNENRLLEFHNNDNNLAIVNYVGNEVESYNKNVNGRTEDSDLVIPGVLIKDEVSDLKVSFIGIGKIAARCSEKDGVSNGVSRIWCEWLGKEDRGNDDKLNVPKHEFAVVTFVYNCDLGRKGLLDEVKSLLTSGSPTELDNGVSTPASKKRKKSFSDPEDVSQSLSNQYDSSGEDSSASNSAPSSLALDRYDDQLLLTRFISSKAIRRELRRQQRIAAERMCDICQQKMLPEKDVATLMNLNTGKLVCSSRNVNGAFHLFHTSCIIHWILLCELERLENNSVNPKVRRRSRRKNGAKCKETRKDVETKATGTLISSVLCPECQGTGIEVEGDELEKPDVSLSQMFKYKIKVSDARRAWMKSPEMLENCSTGFYFPSQSAEKHEEKILPLKLLHFYRADNNYDLSTSFLG</sequence>